<name>R1CLY8_9FIRM</name>
<keyword evidence="3" id="KW-0282">Flagellum</keyword>
<proteinExistence type="predicted"/>
<dbReference type="InterPro" id="IPR033875">
    <property type="entry name" value="FlhG"/>
</dbReference>
<gene>
    <name evidence="3" type="ORF">L21TH_2255</name>
</gene>
<dbReference type="InterPro" id="IPR033756">
    <property type="entry name" value="YlxH/NBP35"/>
</dbReference>
<dbReference type="Pfam" id="PF10609">
    <property type="entry name" value="ParA"/>
    <property type="match status" value="1"/>
</dbReference>
<dbReference type="Gene3D" id="3.40.50.300">
    <property type="entry name" value="P-loop containing nucleotide triphosphate hydrolases"/>
    <property type="match status" value="1"/>
</dbReference>
<dbReference type="PIRSF" id="PIRSF003092">
    <property type="entry name" value="MinD"/>
    <property type="match status" value="1"/>
</dbReference>
<keyword evidence="2" id="KW-0067">ATP-binding</keyword>
<evidence type="ECO:0000313" key="3">
    <source>
        <dbReference type="EMBL" id="EOC99725.1"/>
    </source>
</evidence>
<dbReference type="STRING" id="1304284.L21TH_2255"/>
<keyword evidence="3" id="KW-0966">Cell projection</keyword>
<reference evidence="3 4" key="1">
    <citation type="journal article" date="2015" name="Geomicrobiol. J.">
        <title>Caldisalinibacter kiritimatiensis gen. nov., sp. nov., a moderately thermohalophilic thiosulfate-reducing bacterium from a hypersaline microbial mat.</title>
        <authorList>
            <person name="Ben Hania W."/>
            <person name="Joseph M."/>
            <person name="Fiebig A."/>
            <person name="Bunk B."/>
            <person name="Klenk H.-P."/>
            <person name="Fardeau M.-L."/>
            <person name="Spring S."/>
        </authorList>
    </citation>
    <scope>NUCLEOTIDE SEQUENCE [LARGE SCALE GENOMIC DNA]</scope>
    <source>
        <strain evidence="3 4">L21-TH-D2</strain>
    </source>
</reference>
<sequence>MKDQAEQLRKIMSKLKKENKNYSSRKKNRKTRVIAITSGKGGVGKTNFTVNLAVSLSNLGNKVVVFDADIGLANVDVLFGIMPKFTIADLLHENKNIWDIIVDGPNNIKVISGGSGLKDLLEITETQLAKLVKELNQLQEFADYILIDTGAGLSSTVLSFVNSADEVIIVTTPEPTSLTDAYAMIKTLAIKGKHKELNLVINGVKNRIEAEQVYSRLNKVVDKFLKIDINNLGYVLKAKIVSESVIQQTPFTIMYPNSKVSKKVNQIALDIAGKKDKNKYDFRDFLDRFTSIFSKGGYM</sequence>
<dbReference type="AlphaFoldDB" id="R1CLY8"/>
<dbReference type="GO" id="GO:0009898">
    <property type="term" value="C:cytoplasmic side of plasma membrane"/>
    <property type="evidence" value="ECO:0007669"/>
    <property type="project" value="TreeGrafter"/>
</dbReference>
<evidence type="ECO:0000256" key="2">
    <source>
        <dbReference type="ARBA" id="ARBA00022840"/>
    </source>
</evidence>
<evidence type="ECO:0000256" key="1">
    <source>
        <dbReference type="ARBA" id="ARBA00022741"/>
    </source>
</evidence>
<dbReference type="InterPro" id="IPR025501">
    <property type="entry name" value="MinD_FleN"/>
</dbReference>
<dbReference type="GO" id="GO:0005829">
    <property type="term" value="C:cytosol"/>
    <property type="evidence" value="ECO:0007669"/>
    <property type="project" value="TreeGrafter"/>
</dbReference>
<keyword evidence="1" id="KW-0547">Nucleotide-binding</keyword>
<dbReference type="GO" id="GO:0016887">
    <property type="term" value="F:ATP hydrolysis activity"/>
    <property type="evidence" value="ECO:0007669"/>
    <property type="project" value="TreeGrafter"/>
</dbReference>
<dbReference type="RefSeq" id="WP_006316264.1">
    <property type="nucleotide sequence ID" value="NZ_ARZA01000250.1"/>
</dbReference>
<accession>R1CLY8</accession>
<protein>
    <submittedName>
        <fullName evidence="3">Flagellar synthesis regulator FleN</fullName>
    </submittedName>
</protein>
<dbReference type="PANTHER" id="PTHR43384">
    <property type="entry name" value="SEPTUM SITE-DETERMINING PROTEIN MIND HOMOLOG, CHLOROPLASTIC-RELATED"/>
    <property type="match status" value="1"/>
</dbReference>
<dbReference type="PATRIC" id="fig|1304284.3.peg.2206"/>
<dbReference type="SUPFAM" id="SSF52540">
    <property type="entry name" value="P-loop containing nucleoside triphosphate hydrolases"/>
    <property type="match status" value="1"/>
</dbReference>
<keyword evidence="3" id="KW-0969">Cilium</keyword>
<dbReference type="OrthoDB" id="9816297at2"/>
<dbReference type="InterPro" id="IPR027417">
    <property type="entry name" value="P-loop_NTPase"/>
</dbReference>
<dbReference type="EMBL" id="ARZA01000250">
    <property type="protein sequence ID" value="EOC99725.1"/>
    <property type="molecule type" value="Genomic_DNA"/>
</dbReference>
<dbReference type="eggNOG" id="COG0455">
    <property type="taxonomic scope" value="Bacteria"/>
</dbReference>
<dbReference type="Proteomes" id="UP000013378">
    <property type="component" value="Unassembled WGS sequence"/>
</dbReference>
<dbReference type="GO" id="GO:0051782">
    <property type="term" value="P:negative regulation of cell division"/>
    <property type="evidence" value="ECO:0007669"/>
    <property type="project" value="TreeGrafter"/>
</dbReference>
<keyword evidence="4" id="KW-1185">Reference proteome</keyword>
<comment type="caution">
    <text evidence="3">The sequence shown here is derived from an EMBL/GenBank/DDBJ whole genome shotgun (WGS) entry which is preliminary data.</text>
</comment>
<dbReference type="PANTHER" id="PTHR43384:SF4">
    <property type="entry name" value="CELLULOSE BIOSYNTHESIS PROTEIN BCSQ-RELATED"/>
    <property type="match status" value="1"/>
</dbReference>
<dbReference type="InterPro" id="IPR050625">
    <property type="entry name" value="ParA/MinD_ATPase"/>
</dbReference>
<evidence type="ECO:0000313" key="4">
    <source>
        <dbReference type="Proteomes" id="UP000013378"/>
    </source>
</evidence>
<dbReference type="CDD" id="cd02038">
    <property type="entry name" value="FlhG-like"/>
    <property type="match status" value="1"/>
</dbReference>
<organism evidence="3 4">
    <name type="scientific">Caldisalinibacter kiritimatiensis</name>
    <dbReference type="NCBI Taxonomy" id="1304284"/>
    <lineage>
        <taxon>Bacteria</taxon>
        <taxon>Bacillati</taxon>
        <taxon>Bacillota</taxon>
        <taxon>Tissierellia</taxon>
        <taxon>Tissierellales</taxon>
        <taxon>Thermohalobacteraceae</taxon>
        <taxon>Caldisalinibacter</taxon>
    </lineage>
</organism>
<dbReference type="GO" id="GO:0005524">
    <property type="term" value="F:ATP binding"/>
    <property type="evidence" value="ECO:0007669"/>
    <property type="project" value="UniProtKB-KW"/>
</dbReference>